<gene>
    <name evidence="2" type="ORF">SAMN05444365_105410</name>
</gene>
<keyword evidence="1" id="KW-0472">Membrane</keyword>
<reference evidence="3" key="1">
    <citation type="submission" date="2016-10" db="EMBL/GenBank/DDBJ databases">
        <authorList>
            <person name="Varghese N."/>
            <person name="Submissions S."/>
        </authorList>
    </citation>
    <scope>NUCLEOTIDE SEQUENCE [LARGE SCALE GENOMIC DNA]</scope>
    <source>
        <strain evidence="3">DSM 45245</strain>
    </source>
</reference>
<keyword evidence="3" id="KW-1185">Reference proteome</keyword>
<dbReference type="Proteomes" id="UP000242415">
    <property type="component" value="Unassembled WGS sequence"/>
</dbReference>
<feature type="transmembrane region" description="Helical" evidence="1">
    <location>
        <begin position="100"/>
        <end position="120"/>
    </location>
</feature>
<evidence type="ECO:0000313" key="3">
    <source>
        <dbReference type="Proteomes" id="UP000242415"/>
    </source>
</evidence>
<proteinExistence type="predicted"/>
<feature type="transmembrane region" description="Helical" evidence="1">
    <location>
        <begin position="162"/>
        <end position="184"/>
    </location>
</feature>
<evidence type="ECO:0000256" key="1">
    <source>
        <dbReference type="SAM" id="Phobius"/>
    </source>
</evidence>
<keyword evidence="1" id="KW-1133">Transmembrane helix</keyword>
<dbReference type="STRING" id="405436.SAMN05444365_105410"/>
<dbReference type="AlphaFoldDB" id="A0A1H3QFA1"/>
<keyword evidence="1" id="KW-0812">Transmembrane</keyword>
<feature type="transmembrane region" description="Helical" evidence="1">
    <location>
        <begin position="191"/>
        <end position="211"/>
    </location>
</feature>
<accession>A0A1H3QFA1</accession>
<feature type="transmembrane region" description="Helical" evidence="1">
    <location>
        <begin position="217"/>
        <end position="237"/>
    </location>
</feature>
<feature type="transmembrane region" description="Helical" evidence="1">
    <location>
        <begin position="132"/>
        <end position="150"/>
    </location>
</feature>
<protein>
    <submittedName>
        <fullName evidence="2">Uncharacterized protein</fullName>
    </submittedName>
</protein>
<sequence>MSQTARNTRPPRTAYAVMRTASLRVVARSDAGVAVLAAAGPDRARTPATNGSWAESLRQFTRAAVWVLPVYGLLYGASTLGDLHAGGPSSYLAHGQPVRLIGWVAALCLGLIALVAVAAIHAGARGRRSAALGLVVGLVGAALMLSFVVLPGRTRVGVIPSGAFTLAGASLYSVGWLLVGWAVVRSRLFSLVDGVMLIVAAPMLGVAGLLIGPLQTVGAMLAVAAGIGLAWTAGRLIPTVGGPELAGPPVRQGSDGAAAGRPAAYAPVATHDGDAGA</sequence>
<dbReference type="EMBL" id="FNPH01000005">
    <property type="protein sequence ID" value="SDZ11990.1"/>
    <property type="molecule type" value="Genomic_DNA"/>
</dbReference>
<name>A0A1H3QFA1_9ACTN</name>
<organism evidence="2 3">
    <name type="scientific">Micromonospora pattaloongensis</name>
    <dbReference type="NCBI Taxonomy" id="405436"/>
    <lineage>
        <taxon>Bacteria</taxon>
        <taxon>Bacillati</taxon>
        <taxon>Actinomycetota</taxon>
        <taxon>Actinomycetes</taxon>
        <taxon>Micromonosporales</taxon>
        <taxon>Micromonosporaceae</taxon>
        <taxon>Micromonospora</taxon>
    </lineage>
</organism>
<feature type="transmembrane region" description="Helical" evidence="1">
    <location>
        <begin position="63"/>
        <end position="80"/>
    </location>
</feature>
<evidence type="ECO:0000313" key="2">
    <source>
        <dbReference type="EMBL" id="SDZ11990.1"/>
    </source>
</evidence>